<dbReference type="EMBL" id="CCAZ020000001">
    <property type="protein sequence ID" value="CEG06993.1"/>
    <property type="molecule type" value="Genomic_DNA"/>
</dbReference>
<dbReference type="RefSeq" id="WP_156186803.1">
    <property type="nucleotide sequence ID" value="NZ_CCAZ020000001.1"/>
</dbReference>
<name>A0A090N6K1_AFIFE</name>
<keyword evidence="1" id="KW-0812">Transmembrane</keyword>
<protein>
    <submittedName>
        <fullName evidence="2">Uncharacterized protein</fullName>
    </submittedName>
</protein>
<comment type="caution">
    <text evidence="2">The sequence shown here is derived from an EMBL/GenBank/DDBJ whole genome shotgun (WGS) entry which is preliminary data.</text>
</comment>
<accession>A0A090N6K1</accession>
<feature type="transmembrane region" description="Helical" evidence="1">
    <location>
        <begin position="25"/>
        <end position="44"/>
    </location>
</feature>
<dbReference type="AlphaFoldDB" id="A0A090N6K1"/>
<evidence type="ECO:0000313" key="3">
    <source>
        <dbReference type="Proteomes" id="UP000035762"/>
    </source>
</evidence>
<organism evidence="2 3">
    <name type="scientific">Afipia felis</name>
    <name type="common">Cat scratch disease bacillus</name>
    <dbReference type="NCBI Taxonomy" id="1035"/>
    <lineage>
        <taxon>Bacteria</taxon>
        <taxon>Pseudomonadati</taxon>
        <taxon>Pseudomonadota</taxon>
        <taxon>Alphaproteobacteria</taxon>
        <taxon>Hyphomicrobiales</taxon>
        <taxon>Nitrobacteraceae</taxon>
        <taxon>Afipia</taxon>
    </lineage>
</organism>
<keyword evidence="3" id="KW-1185">Reference proteome</keyword>
<evidence type="ECO:0000313" key="2">
    <source>
        <dbReference type="EMBL" id="CEG06993.1"/>
    </source>
</evidence>
<reference evidence="2 3" key="1">
    <citation type="journal article" date="2014" name="Genome Announc.">
        <title>Genome Sequence of Afipia felis Strain 76713, Isolated in Hospital Water Using an Amoeba Co-Culture Procedure.</title>
        <authorList>
            <person name="Benamar S."/>
            <person name="La Scola B."/>
            <person name="Croce O."/>
        </authorList>
    </citation>
    <scope>NUCLEOTIDE SEQUENCE [LARGE SCALE GENOMIC DNA]</scope>
    <source>
        <strain evidence="2 3">76713</strain>
    </source>
</reference>
<keyword evidence="1" id="KW-0472">Membrane</keyword>
<dbReference type="STRING" id="1035.BN961_00374"/>
<keyword evidence="1" id="KW-1133">Transmembrane helix</keyword>
<proteinExistence type="predicted"/>
<feature type="transmembrane region" description="Helical" evidence="1">
    <location>
        <begin position="64"/>
        <end position="91"/>
    </location>
</feature>
<sequence length="146" mass="15283">MSSTSPATGLGIGHPAPQRHQVRPLSLLFALLGAPAGWAVQLLFGFASTSYLCNGQAGTAVPAWLAPAVIGLNFAALAIAVAALMVAMALVRRTTHEHRQRSGGILNASEGRTRFLAAWSVFTSIVFFVATLANSLSLFLVSSCKF</sequence>
<evidence type="ECO:0000256" key="1">
    <source>
        <dbReference type="SAM" id="Phobius"/>
    </source>
</evidence>
<dbReference type="OrthoDB" id="7596258at2"/>
<gene>
    <name evidence="2" type="ORF">BN961_00374</name>
</gene>
<feature type="transmembrane region" description="Helical" evidence="1">
    <location>
        <begin position="116"/>
        <end position="141"/>
    </location>
</feature>
<dbReference type="Proteomes" id="UP000035762">
    <property type="component" value="Unassembled WGS sequence"/>
</dbReference>